<feature type="transmembrane region" description="Helical" evidence="1">
    <location>
        <begin position="6"/>
        <end position="31"/>
    </location>
</feature>
<dbReference type="AlphaFoldDB" id="A0ABD5Y833"/>
<dbReference type="EMBL" id="JBHTAS010000001">
    <property type="protein sequence ID" value="MFC7141995.1"/>
    <property type="molecule type" value="Genomic_DNA"/>
</dbReference>
<name>A0ABD5Y833_9EURY</name>
<reference evidence="2 3" key="1">
    <citation type="journal article" date="2019" name="Int. J. Syst. Evol. Microbiol.">
        <title>The Global Catalogue of Microorganisms (GCM) 10K type strain sequencing project: providing services to taxonomists for standard genome sequencing and annotation.</title>
        <authorList>
            <consortium name="The Broad Institute Genomics Platform"/>
            <consortium name="The Broad Institute Genome Sequencing Center for Infectious Disease"/>
            <person name="Wu L."/>
            <person name="Ma J."/>
        </authorList>
    </citation>
    <scope>NUCLEOTIDE SEQUENCE [LARGE SCALE GENOMIC DNA]</scope>
    <source>
        <strain evidence="2 3">XZYJT29</strain>
    </source>
</reference>
<keyword evidence="1" id="KW-0812">Transmembrane</keyword>
<dbReference type="GeneID" id="78822327"/>
<evidence type="ECO:0000313" key="2">
    <source>
        <dbReference type="EMBL" id="MFC7141995.1"/>
    </source>
</evidence>
<sequence length="115" mass="11545">MFHHLVAAAVEGAIGGLVAALLFVAPAVYAAGRSGRFDRVGSFPVAVTVAVTGVFVAGLVDLLVGWIPVVGPFASPLAWAAVVKYAGGSDWPPALLLGGVSWLLTVAFFAALGLG</sequence>
<dbReference type="Proteomes" id="UP001596432">
    <property type="component" value="Unassembled WGS sequence"/>
</dbReference>
<feature type="transmembrane region" description="Helical" evidence="1">
    <location>
        <begin position="94"/>
        <end position="114"/>
    </location>
</feature>
<keyword evidence="1" id="KW-1133">Transmembrane helix</keyword>
<comment type="caution">
    <text evidence="2">The sequence shown here is derived from an EMBL/GenBank/DDBJ whole genome shotgun (WGS) entry which is preliminary data.</text>
</comment>
<gene>
    <name evidence="2" type="ORF">ACFQMA_19435</name>
</gene>
<keyword evidence="3" id="KW-1185">Reference proteome</keyword>
<evidence type="ECO:0000256" key="1">
    <source>
        <dbReference type="SAM" id="Phobius"/>
    </source>
</evidence>
<accession>A0ABD5Y833</accession>
<keyword evidence="1" id="KW-0472">Membrane</keyword>
<feature type="transmembrane region" description="Helical" evidence="1">
    <location>
        <begin position="43"/>
        <end position="67"/>
    </location>
</feature>
<organism evidence="2 3">
    <name type="scientific">Halosimplex aquaticum</name>
    <dbReference type="NCBI Taxonomy" id="3026162"/>
    <lineage>
        <taxon>Archaea</taxon>
        <taxon>Methanobacteriati</taxon>
        <taxon>Methanobacteriota</taxon>
        <taxon>Stenosarchaea group</taxon>
        <taxon>Halobacteria</taxon>
        <taxon>Halobacteriales</taxon>
        <taxon>Haloarculaceae</taxon>
        <taxon>Halosimplex</taxon>
    </lineage>
</organism>
<dbReference type="RefSeq" id="WP_274323071.1">
    <property type="nucleotide sequence ID" value="NZ_CP118158.1"/>
</dbReference>
<proteinExistence type="predicted"/>
<evidence type="ECO:0000313" key="3">
    <source>
        <dbReference type="Proteomes" id="UP001596432"/>
    </source>
</evidence>
<protein>
    <submittedName>
        <fullName evidence="2">Uncharacterized protein</fullName>
    </submittedName>
</protein>